<organism evidence="6">
    <name type="scientific">Brachypodium distachyon</name>
    <name type="common">Purple false brome</name>
    <name type="synonym">Trachynia distachya</name>
    <dbReference type="NCBI Taxonomy" id="15368"/>
    <lineage>
        <taxon>Eukaryota</taxon>
        <taxon>Viridiplantae</taxon>
        <taxon>Streptophyta</taxon>
        <taxon>Embryophyta</taxon>
        <taxon>Tracheophyta</taxon>
        <taxon>Spermatophyta</taxon>
        <taxon>Magnoliopsida</taxon>
        <taxon>Liliopsida</taxon>
        <taxon>Poales</taxon>
        <taxon>Poaceae</taxon>
        <taxon>BOP clade</taxon>
        <taxon>Pooideae</taxon>
        <taxon>Stipodae</taxon>
        <taxon>Brachypodieae</taxon>
        <taxon>Brachypodium</taxon>
    </lineage>
</organism>
<feature type="domain" description="EF-hand" evidence="5">
    <location>
        <begin position="226"/>
        <end position="261"/>
    </location>
</feature>
<dbReference type="FunCoup" id="A0A2K2DH46">
    <property type="interactions" value="125"/>
</dbReference>
<dbReference type="PROSITE" id="PS00018">
    <property type="entry name" value="EF_HAND_1"/>
    <property type="match status" value="2"/>
</dbReference>
<keyword evidence="8" id="KW-1185">Reference proteome</keyword>
<dbReference type="PANTHER" id="PTHR10891">
    <property type="entry name" value="EF-HAND CALCIUM-BINDING DOMAIN CONTAINING PROTEIN"/>
    <property type="match status" value="1"/>
</dbReference>
<feature type="region of interest" description="Disordered" evidence="4">
    <location>
        <begin position="1"/>
        <end position="20"/>
    </location>
</feature>
<dbReference type="EMBL" id="CM000881">
    <property type="protein sequence ID" value="PNT73593.1"/>
    <property type="molecule type" value="Genomic_DNA"/>
</dbReference>
<keyword evidence="1" id="KW-0479">Metal-binding</keyword>
<dbReference type="InterPro" id="IPR002048">
    <property type="entry name" value="EF_hand_dom"/>
</dbReference>
<feature type="compositionally biased region" description="Low complexity" evidence="4">
    <location>
        <begin position="107"/>
        <end position="136"/>
    </location>
</feature>
<dbReference type="InParanoid" id="A0A2K2DH46"/>
<evidence type="ECO:0000256" key="1">
    <source>
        <dbReference type="ARBA" id="ARBA00022723"/>
    </source>
</evidence>
<dbReference type="AlphaFoldDB" id="A0A2K2DH46"/>
<dbReference type="PROSITE" id="PS50222">
    <property type="entry name" value="EF_HAND_2"/>
    <property type="match status" value="2"/>
</dbReference>
<feature type="domain" description="EF-hand" evidence="5">
    <location>
        <begin position="186"/>
        <end position="221"/>
    </location>
</feature>
<reference evidence="6 7" key="1">
    <citation type="journal article" date="2010" name="Nature">
        <title>Genome sequencing and analysis of the model grass Brachypodium distachyon.</title>
        <authorList>
            <consortium name="International Brachypodium Initiative"/>
        </authorList>
    </citation>
    <scope>NUCLEOTIDE SEQUENCE [LARGE SCALE GENOMIC DNA]</scope>
    <source>
        <strain evidence="6 7">Bd21</strain>
    </source>
</reference>
<evidence type="ECO:0000313" key="7">
    <source>
        <dbReference type="EnsemblPlants" id="PNT73593"/>
    </source>
</evidence>
<dbReference type="EnsemblPlants" id="PNT73593">
    <property type="protein sequence ID" value="PNT73593"/>
    <property type="gene ID" value="BRADI_2g60680v3"/>
</dbReference>
<dbReference type="GO" id="GO:0005509">
    <property type="term" value="F:calcium ion binding"/>
    <property type="evidence" value="ECO:0000318"/>
    <property type="project" value="GO_Central"/>
</dbReference>
<reference evidence="6" key="2">
    <citation type="submission" date="2017-06" db="EMBL/GenBank/DDBJ databases">
        <title>WGS assembly of Brachypodium distachyon.</title>
        <authorList>
            <consortium name="The International Brachypodium Initiative"/>
            <person name="Lucas S."/>
            <person name="Harmon-Smith M."/>
            <person name="Lail K."/>
            <person name="Tice H."/>
            <person name="Grimwood J."/>
            <person name="Bruce D."/>
            <person name="Barry K."/>
            <person name="Shu S."/>
            <person name="Lindquist E."/>
            <person name="Wang M."/>
            <person name="Pitluck S."/>
            <person name="Vogel J.P."/>
            <person name="Garvin D.F."/>
            <person name="Mockler T.C."/>
            <person name="Schmutz J."/>
            <person name="Rokhsar D."/>
            <person name="Bevan M.W."/>
        </authorList>
    </citation>
    <scope>NUCLEOTIDE SEQUENCE</scope>
    <source>
        <strain evidence="6">Bd21</strain>
    </source>
</reference>
<evidence type="ECO:0000259" key="5">
    <source>
        <dbReference type="PROSITE" id="PS50222"/>
    </source>
</evidence>
<gene>
    <name evidence="6" type="ORF">BRADI_2g60680v3</name>
</gene>
<dbReference type="Proteomes" id="UP000008810">
    <property type="component" value="Chromosome 2"/>
</dbReference>
<proteinExistence type="predicted"/>
<dbReference type="InterPro" id="IPR011992">
    <property type="entry name" value="EF-hand-dom_pair"/>
</dbReference>
<sequence>MPTESSRTGRDGTTRTQQAENSLVLHEGSFREAHFLLPYLSSPRLLLLLSISPSTSRSVLLSCKCSLCAIVRCLFEVEMKLSIQSLARKLSPKRSGSGKKKGGGVGISRSEAPSFASSSSSEEASSAAAPSPRSVLLPPPAPAAVAEISRRELEAVLRRLGHGEPSDDELDAVAAMAASGDAAGADSEEELMDAFRVFDADGDGRIDAEELRAVMAAILGDGGAGCSLDDCRRMIGGVDADGDGFVGFQDFSRMMMMSSSSSSSSSS</sequence>
<dbReference type="InterPro" id="IPR039647">
    <property type="entry name" value="EF_hand_pair_protein_CML-like"/>
</dbReference>
<reference evidence="7" key="3">
    <citation type="submission" date="2018-08" db="UniProtKB">
        <authorList>
            <consortium name="EnsemblPlants"/>
        </authorList>
    </citation>
    <scope>IDENTIFICATION</scope>
    <source>
        <strain evidence="7">cv. Bd21</strain>
    </source>
</reference>
<name>A0A2K2DH46_BRADI</name>
<dbReference type="CDD" id="cd00051">
    <property type="entry name" value="EFh"/>
    <property type="match status" value="1"/>
</dbReference>
<feature type="compositionally biased region" description="Basic residues" evidence="4">
    <location>
        <begin position="90"/>
        <end position="102"/>
    </location>
</feature>
<feature type="region of interest" description="Disordered" evidence="4">
    <location>
        <begin position="88"/>
        <end position="139"/>
    </location>
</feature>
<dbReference type="SUPFAM" id="SSF47473">
    <property type="entry name" value="EF-hand"/>
    <property type="match status" value="1"/>
</dbReference>
<protein>
    <recommendedName>
        <fullName evidence="5">EF-hand domain-containing protein</fullName>
    </recommendedName>
</protein>
<dbReference type="OrthoDB" id="691152at2759"/>
<keyword evidence="2" id="KW-0677">Repeat</keyword>
<dbReference type="Pfam" id="PF13499">
    <property type="entry name" value="EF-hand_7"/>
    <property type="match status" value="1"/>
</dbReference>
<dbReference type="Gramene" id="PNT73593">
    <property type="protein sequence ID" value="PNT73593"/>
    <property type="gene ID" value="BRADI_2g60680v3"/>
</dbReference>
<evidence type="ECO:0000313" key="8">
    <source>
        <dbReference type="Proteomes" id="UP000008810"/>
    </source>
</evidence>
<evidence type="ECO:0000256" key="4">
    <source>
        <dbReference type="SAM" id="MobiDB-lite"/>
    </source>
</evidence>
<dbReference type="STRING" id="15368.A0A2K2DH46"/>
<dbReference type="Gene3D" id="1.10.238.10">
    <property type="entry name" value="EF-hand"/>
    <property type="match status" value="1"/>
</dbReference>
<accession>A0A2K2DH46</accession>
<dbReference type="InterPro" id="IPR018247">
    <property type="entry name" value="EF_Hand_1_Ca_BS"/>
</dbReference>
<dbReference type="SMART" id="SM00054">
    <property type="entry name" value="EFh"/>
    <property type="match status" value="2"/>
</dbReference>
<evidence type="ECO:0000256" key="2">
    <source>
        <dbReference type="ARBA" id="ARBA00022737"/>
    </source>
</evidence>
<dbReference type="ExpressionAtlas" id="A0A2K2DH46">
    <property type="expression patterns" value="baseline"/>
</dbReference>
<keyword evidence="3" id="KW-0106">Calcium</keyword>
<dbReference type="FunFam" id="1.10.238.10:FF:000001">
    <property type="entry name" value="Calmodulin 1"/>
    <property type="match status" value="1"/>
</dbReference>
<evidence type="ECO:0000313" key="6">
    <source>
        <dbReference type="EMBL" id="PNT73593.1"/>
    </source>
</evidence>
<evidence type="ECO:0000256" key="3">
    <source>
        <dbReference type="ARBA" id="ARBA00022837"/>
    </source>
</evidence>